<gene>
    <name evidence="1" type="ORF">Aory04_001201200</name>
</gene>
<evidence type="ECO:0000313" key="1">
    <source>
        <dbReference type="EMBL" id="GMG37082.1"/>
    </source>
</evidence>
<organism evidence="1 2">
    <name type="scientific">Aspergillus oryzae</name>
    <name type="common">Yellow koji mold</name>
    <dbReference type="NCBI Taxonomy" id="5062"/>
    <lineage>
        <taxon>Eukaryota</taxon>
        <taxon>Fungi</taxon>
        <taxon>Dikarya</taxon>
        <taxon>Ascomycota</taxon>
        <taxon>Pezizomycotina</taxon>
        <taxon>Eurotiomycetes</taxon>
        <taxon>Eurotiomycetidae</taxon>
        <taxon>Eurotiales</taxon>
        <taxon>Aspergillaceae</taxon>
        <taxon>Aspergillus</taxon>
        <taxon>Aspergillus subgen. Circumdati</taxon>
    </lineage>
</organism>
<sequence>MHPRRHMSIHPDSLALYWFEEGRAVTYAEQLDEIHLALVHQVIMPQAIPILEEHSIELIVHTGIGGTEDNYHVFGAVGGDVEPVDAPGPALHLPVFGRQDASLAVDFEAHASLFNAEILVLEGVEVHGRARGVIQRLIDPLIVWVPFVDGRLQGVPLTEAEASTRRGFQEFGNKGTSEPDR</sequence>
<dbReference type="AlphaFoldDB" id="A0AAN5C2Y7"/>
<protein>
    <submittedName>
        <fullName evidence="1">Unnamed protein product</fullName>
    </submittedName>
</protein>
<dbReference type="Proteomes" id="UP001165205">
    <property type="component" value="Unassembled WGS sequence"/>
</dbReference>
<dbReference type="EMBL" id="BSYA01000224">
    <property type="protein sequence ID" value="GMG37082.1"/>
    <property type="molecule type" value="Genomic_DNA"/>
</dbReference>
<proteinExistence type="predicted"/>
<reference evidence="1" key="1">
    <citation type="submission" date="2023-04" db="EMBL/GenBank/DDBJ databases">
        <title>Aspergillus oryzae NBRC 4228.</title>
        <authorList>
            <person name="Ichikawa N."/>
            <person name="Sato H."/>
            <person name="Tonouchi N."/>
        </authorList>
    </citation>
    <scope>NUCLEOTIDE SEQUENCE</scope>
    <source>
        <strain evidence="1">NBRC 4228</strain>
    </source>
</reference>
<comment type="caution">
    <text evidence="1">The sequence shown here is derived from an EMBL/GenBank/DDBJ whole genome shotgun (WGS) entry which is preliminary data.</text>
</comment>
<accession>A0AAN5C2Y7</accession>
<name>A0AAN5C2Y7_ASPOZ</name>
<evidence type="ECO:0000313" key="2">
    <source>
        <dbReference type="Proteomes" id="UP001165205"/>
    </source>
</evidence>